<dbReference type="EC" id="1.14.-.-" evidence="8"/>
<comment type="caution">
    <text evidence="8">The sequence shown here is derived from an EMBL/GenBank/DDBJ whole genome shotgun (WGS) entry which is preliminary data.</text>
</comment>
<dbReference type="InterPro" id="IPR011251">
    <property type="entry name" value="Luciferase-like_dom"/>
</dbReference>
<keyword evidence="9" id="KW-1185">Reference proteome</keyword>
<dbReference type="Pfam" id="PF00296">
    <property type="entry name" value="Bac_luciferase"/>
    <property type="match status" value="1"/>
</dbReference>
<dbReference type="NCBIfam" id="TIGR03860">
    <property type="entry name" value="FMN_nitrolo"/>
    <property type="match status" value="1"/>
</dbReference>
<gene>
    <name evidence="8" type="ORF">JL106_16150</name>
</gene>
<evidence type="ECO:0000256" key="1">
    <source>
        <dbReference type="ARBA" id="ARBA00022630"/>
    </source>
</evidence>
<evidence type="ECO:0000256" key="6">
    <source>
        <dbReference type="PIRSR" id="PIRSR000337-1"/>
    </source>
</evidence>
<accession>A0A938YFY7</accession>
<keyword evidence="4 8" id="KW-0503">Monooxygenase</keyword>
<dbReference type="InterPro" id="IPR036661">
    <property type="entry name" value="Luciferase-like_sf"/>
</dbReference>
<evidence type="ECO:0000256" key="3">
    <source>
        <dbReference type="ARBA" id="ARBA00023002"/>
    </source>
</evidence>
<comment type="similarity">
    <text evidence="5">Belongs to the NtaA/SnaA/DszA monooxygenase family.</text>
</comment>
<feature type="binding site" evidence="6">
    <location>
        <position position="99"/>
    </location>
    <ligand>
        <name>FMN</name>
        <dbReference type="ChEBI" id="CHEBI:58210"/>
    </ligand>
</feature>
<dbReference type="SUPFAM" id="SSF51679">
    <property type="entry name" value="Bacterial luciferase-like"/>
    <property type="match status" value="1"/>
</dbReference>
<dbReference type="RefSeq" id="WP_205261777.1">
    <property type="nucleotide sequence ID" value="NZ_JAERWK010000021.1"/>
</dbReference>
<evidence type="ECO:0000313" key="8">
    <source>
        <dbReference type="EMBL" id="MBM9468816.1"/>
    </source>
</evidence>
<dbReference type="GO" id="GO:0016705">
    <property type="term" value="F:oxidoreductase activity, acting on paired donors, with incorporation or reduction of molecular oxygen"/>
    <property type="evidence" value="ECO:0007669"/>
    <property type="project" value="InterPro"/>
</dbReference>
<proteinExistence type="inferred from homology"/>
<evidence type="ECO:0000259" key="7">
    <source>
        <dbReference type="Pfam" id="PF00296"/>
    </source>
</evidence>
<evidence type="ECO:0000313" key="9">
    <source>
        <dbReference type="Proteomes" id="UP000663792"/>
    </source>
</evidence>
<dbReference type="PANTHER" id="PTHR30011">
    <property type="entry name" value="ALKANESULFONATE MONOOXYGENASE-RELATED"/>
    <property type="match status" value="1"/>
</dbReference>
<dbReference type="InterPro" id="IPR016215">
    <property type="entry name" value="NTA_MOA"/>
</dbReference>
<feature type="binding site" evidence="6">
    <location>
        <position position="224"/>
    </location>
    <ligand>
        <name>FMN</name>
        <dbReference type="ChEBI" id="CHEBI:58210"/>
    </ligand>
</feature>
<dbReference type="Gene3D" id="3.20.20.30">
    <property type="entry name" value="Luciferase-like domain"/>
    <property type="match status" value="1"/>
</dbReference>
<evidence type="ECO:0000256" key="5">
    <source>
        <dbReference type="ARBA" id="ARBA00033748"/>
    </source>
</evidence>
<dbReference type="InterPro" id="IPR051260">
    <property type="entry name" value="Diverse_substr_monoxygenases"/>
</dbReference>
<dbReference type="GO" id="GO:0004497">
    <property type="term" value="F:monooxygenase activity"/>
    <property type="evidence" value="ECO:0007669"/>
    <property type="project" value="UniProtKB-KW"/>
</dbReference>
<feature type="binding site" evidence="6">
    <location>
        <position position="54"/>
    </location>
    <ligand>
        <name>FMN</name>
        <dbReference type="ChEBI" id="CHEBI:58210"/>
    </ligand>
</feature>
<feature type="domain" description="Luciferase-like" evidence="7">
    <location>
        <begin position="32"/>
        <end position="383"/>
    </location>
</feature>
<organism evidence="8 9">
    <name type="scientific">Nakamurella leprariae</name>
    <dbReference type="NCBI Taxonomy" id="2803911"/>
    <lineage>
        <taxon>Bacteria</taxon>
        <taxon>Bacillati</taxon>
        <taxon>Actinomycetota</taxon>
        <taxon>Actinomycetes</taxon>
        <taxon>Nakamurellales</taxon>
        <taxon>Nakamurellaceae</taxon>
        <taxon>Nakamurella</taxon>
    </lineage>
</organism>
<dbReference type="Proteomes" id="UP000663792">
    <property type="component" value="Unassembled WGS sequence"/>
</dbReference>
<sequence length="429" mass="47426">MFHMGWFMGTGFGVYNWNDRWSGNVSSDVGQPSLFIDMAKGLERAGFDYMMMEDSSVLPNIYKGTFESSVHNGGTIRFDPVPLVPLLAAHTKHLGIIATIATTFYPPFLAARLFTTLDHLTGGRVGMNLVTASPHQAAQNYGFKQHLEHDERYQMADEWVEVVKGLCNTWETGSVLMDEQKGIFADHTKIHTLDHEGRFFASRGPLNTPPGPQRHPVICQAGGSNAGREFGAHYADTIIAAVKGPEEMKAYRDDISARAITYGRDPKDIKVLYLVHPILADSREAAIEKREASFRAQAENVEGALAGLSYFTSTDFSKFDLDAPFPELNNNGHQSTVADYARSGKTLREAISNHRVQESAPLVGTPDEVAGQMDEYMVEAGGDGFLIAMPVTRRNITEICDGLGPALRKRGLIRSEYTEPTFRENLLAY</sequence>
<keyword evidence="2 6" id="KW-0288">FMN</keyword>
<reference evidence="8" key="1">
    <citation type="submission" date="2021-01" db="EMBL/GenBank/DDBJ databases">
        <title>YIM 132084 draft genome.</title>
        <authorList>
            <person name="An D."/>
        </authorList>
    </citation>
    <scope>NUCLEOTIDE SEQUENCE</scope>
    <source>
        <strain evidence="8">YIM 132084</strain>
    </source>
</reference>
<protein>
    <submittedName>
        <fullName evidence="8">NtaA/DmoA family FMN-dependent monooxygenase</fullName>
        <ecNumber evidence="8">1.14.-.-</ecNumber>
    </submittedName>
</protein>
<dbReference type="AlphaFoldDB" id="A0A938YFY7"/>
<evidence type="ECO:0000256" key="2">
    <source>
        <dbReference type="ARBA" id="ARBA00022643"/>
    </source>
</evidence>
<dbReference type="PANTHER" id="PTHR30011:SF16">
    <property type="entry name" value="C2H2 FINGER DOMAIN TRANSCRIPTION FACTOR (EUROFUNG)-RELATED"/>
    <property type="match status" value="1"/>
</dbReference>
<feature type="binding site" evidence="6">
    <location>
        <position position="149"/>
    </location>
    <ligand>
        <name>FMN</name>
        <dbReference type="ChEBI" id="CHEBI:58210"/>
    </ligand>
</feature>
<dbReference type="EMBL" id="JAERWK010000021">
    <property type="protein sequence ID" value="MBM9468816.1"/>
    <property type="molecule type" value="Genomic_DNA"/>
</dbReference>
<feature type="binding site" evidence="6">
    <location>
        <position position="153"/>
    </location>
    <ligand>
        <name>FMN</name>
        <dbReference type="ChEBI" id="CHEBI:58210"/>
    </ligand>
</feature>
<evidence type="ECO:0000256" key="4">
    <source>
        <dbReference type="ARBA" id="ARBA00023033"/>
    </source>
</evidence>
<keyword evidence="3 8" id="KW-0560">Oxidoreductase</keyword>
<name>A0A938YFY7_9ACTN</name>
<keyword evidence="1 6" id="KW-0285">Flavoprotein</keyword>
<dbReference type="PIRSF" id="PIRSF000337">
    <property type="entry name" value="NTA_MOA"/>
    <property type="match status" value="1"/>
</dbReference>